<keyword evidence="3" id="KW-1185">Reference proteome</keyword>
<comment type="caution">
    <text evidence="2">The sequence shown here is derived from an EMBL/GenBank/DDBJ whole genome shotgun (WGS) entry which is preliminary data.</text>
</comment>
<gene>
    <name evidence="2" type="ORF">H2200_008471</name>
</gene>
<name>A0AA38X5U4_9EURO</name>
<dbReference type="AlphaFoldDB" id="A0AA38X5U4"/>
<feature type="signal peptide" evidence="1">
    <location>
        <begin position="1"/>
        <end position="19"/>
    </location>
</feature>
<keyword evidence="1" id="KW-0732">Signal</keyword>
<dbReference type="Proteomes" id="UP001172673">
    <property type="component" value="Unassembled WGS sequence"/>
</dbReference>
<protein>
    <recommendedName>
        <fullName evidence="4">Dirigent protein</fullName>
    </recommendedName>
</protein>
<organism evidence="2 3">
    <name type="scientific">Cladophialophora chaetospira</name>
    <dbReference type="NCBI Taxonomy" id="386627"/>
    <lineage>
        <taxon>Eukaryota</taxon>
        <taxon>Fungi</taxon>
        <taxon>Dikarya</taxon>
        <taxon>Ascomycota</taxon>
        <taxon>Pezizomycotina</taxon>
        <taxon>Eurotiomycetes</taxon>
        <taxon>Chaetothyriomycetidae</taxon>
        <taxon>Chaetothyriales</taxon>
        <taxon>Herpotrichiellaceae</taxon>
        <taxon>Cladophialophora</taxon>
    </lineage>
</organism>
<accession>A0AA38X5U4</accession>
<evidence type="ECO:0000313" key="2">
    <source>
        <dbReference type="EMBL" id="KAJ9607398.1"/>
    </source>
</evidence>
<feature type="chain" id="PRO_5041201995" description="Dirigent protein" evidence="1">
    <location>
        <begin position="20"/>
        <end position="192"/>
    </location>
</feature>
<evidence type="ECO:0000256" key="1">
    <source>
        <dbReference type="SAM" id="SignalP"/>
    </source>
</evidence>
<reference evidence="2" key="1">
    <citation type="submission" date="2022-10" db="EMBL/GenBank/DDBJ databases">
        <title>Culturing micro-colonial fungi from biological soil crusts in the Mojave desert and describing Neophaeococcomyces mojavensis, and introducing the new genera and species Taxawa tesnikishii.</title>
        <authorList>
            <person name="Kurbessoian T."/>
            <person name="Stajich J.E."/>
        </authorList>
    </citation>
    <scope>NUCLEOTIDE SEQUENCE</scope>
    <source>
        <strain evidence="2">TK_41</strain>
    </source>
</reference>
<proteinExistence type="predicted"/>
<evidence type="ECO:0008006" key="4">
    <source>
        <dbReference type="Google" id="ProtNLM"/>
    </source>
</evidence>
<dbReference type="EMBL" id="JAPDRK010000012">
    <property type="protein sequence ID" value="KAJ9607398.1"/>
    <property type="molecule type" value="Genomic_DNA"/>
</dbReference>
<evidence type="ECO:0000313" key="3">
    <source>
        <dbReference type="Proteomes" id="UP001172673"/>
    </source>
</evidence>
<sequence length="192" mass="19679">MRIFGKISSLALFSALSFANPINDVDLDARAVPASAAATLPFNINYAFTARLTLGPPPASALRNPIPLAGGSGTANGILLPSPILTGTVTGPALNATITSGFAIPAVYNTTAGTIQIPATNAYGVTDDGVELYIVQSGVGPQLGQTTRIQMSIGGGAKYARLRDGFILTALTPDADHIHITVTAYLIENSQA</sequence>